<dbReference type="HOGENOM" id="CLU_011340_3_0_1"/>
<reference evidence="8 9" key="1">
    <citation type="journal article" date="2007" name="Science">
        <title>Sea anemone genome reveals ancestral eumetazoan gene repertoire and genomic organization.</title>
        <authorList>
            <person name="Putnam N.H."/>
            <person name="Srivastava M."/>
            <person name="Hellsten U."/>
            <person name="Dirks B."/>
            <person name="Chapman J."/>
            <person name="Salamov A."/>
            <person name="Terry A."/>
            <person name="Shapiro H."/>
            <person name="Lindquist E."/>
            <person name="Kapitonov V.V."/>
            <person name="Jurka J."/>
            <person name="Genikhovich G."/>
            <person name="Grigoriev I.V."/>
            <person name="Lucas S.M."/>
            <person name="Steele R.E."/>
            <person name="Finnerty J.R."/>
            <person name="Technau U."/>
            <person name="Martindale M.Q."/>
            <person name="Rokhsar D.S."/>
        </authorList>
    </citation>
    <scope>NUCLEOTIDE SEQUENCE [LARGE SCALE GENOMIC DNA]</scope>
    <source>
        <strain evidence="9">CH2 X CH6</strain>
    </source>
</reference>
<keyword evidence="3 7" id="KW-0812">Transmembrane</keyword>
<feature type="transmembrane region" description="Helical" evidence="7">
    <location>
        <begin position="372"/>
        <end position="395"/>
    </location>
</feature>
<feature type="transmembrane region" description="Helical" evidence="7">
    <location>
        <begin position="196"/>
        <end position="217"/>
    </location>
</feature>
<dbReference type="FunCoup" id="A7S6B5">
    <property type="interactions" value="362"/>
</dbReference>
<feature type="transmembrane region" description="Helical" evidence="7">
    <location>
        <begin position="21"/>
        <end position="49"/>
    </location>
</feature>
<evidence type="ECO:0000256" key="1">
    <source>
        <dbReference type="ARBA" id="ARBA00004141"/>
    </source>
</evidence>
<dbReference type="PANTHER" id="PTHR13906:SF4">
    <property type="entry name" value="LYSOPHOSPHOLIPID ACYLTRANSFERASE 6"/>
    <property type="match status" value="1"/>
</dbReference>
<dbReference type="GO" id="GO:0030258">
    <property type="term" value="P:lipid modification"/>
    <property type="evidence" value="ECO:0000318"/>
    <property type="project" value="GO_Central"/>
</dbReference>
<comment type="subcellular location">
    <subcellularLocation>
        <location evidence="1">Membrane</location>
        <topology evidence="1">Multi-pass membrane protein</topology>
    </subcellularLocation>
</comment>
<dbReference type="Pfam" id="PF03062">
    <property type="entry name" value="MBOAT"/>
    <property type="match status" value="1"/>
</dbReference>
<dbReference type="GO" id="GO:0016746">
    <property type="term" value="F:acyltransferase activity"/>
    <property type="evidence" value="ECO:0000318"/>
    <property type="project" value="GO_Central"/>
</dbReference>
<keyword evidence="5 7" id="KW-0472">Membrane</keyword>
<dbReference type="PANTHER" id="PTHR13906">
    <property type="entry name" value="PORCUPINE"/>
    <property type="match status" value="1"/>
</dbReference>
<evidence type="ECO:0000313" key="8">
    <source>
        <dbReference type="EMBL" id="EDO40788.1"/>
    </source>
</evidence>
<dbReference type="GO" id="GO:0016020">
    <property type="term" value="C:membrane"/>
    <property type="evidence" value="ECO:0000318"/>
    <property type="project" value="GO_Central"/>
</dbReference>
<dbReference type="eggNOG" id="KOG2704">
    <property type="taxonomic scope" value="Eukaryota"/>
</dbReference>
<dbReference type="Proteomes" id="UP000001593">
    <property type="component" value="Unassembled WGS sequence"/>
</dbReference>
<gene>
    <name evidence="8" type="ORF">NEMVEDRAFT_v1g106212</name>
</gene>
<keyword evidence="4 7" id="KW-1133">Transmembrane helix</keyword>
<dbReference type="EMBL" id="DS469586">
    <property type="protein sequence ID" value="EDO40788.1"/>
    <property type="molecule type" value="Genomic_DNA"/>
</dbReference>
<organism evidence="8 9">
    <name type="scientific">Nematostella vectensis</name>
    <name type="common">Starlet sea anemone</name>
    <dbReference type="NCBI Taxonomy" id="45351"/>
    <lineage>
        <taxon>Eukaryota</taxon>
        <taxon>Metazoa</taxon>
        <taxon>Cnidaria</taxon>
        <taxon>Anthozoa</taxon>
        <taxon>Hexacorallia</taxon>
        <taxon>Actiniaria</taxon>
        <taxon>Edwardsiidae</taxon>
        <taxon>Nematostella</taxon>
    </lineage>
</organism>
<dbReference type="AlphaFoldDB" id="A7S6B5"/>
<evidence type="ECO:0000256" key="5">
    <source>
        <dbReference type="ARBA" id="ARBA00023136"/>
    </source>
</evidence>
<dbReference type="InterPro" id="IPR004299">
    <property type="entry name" value="MBOAT_fam"/>
</dbReference>
<dbReference type="OMA" id="FTGPMMI"/>
<evidence type="ECO:0000256" key="4">
    <source>
        <dbReference type="ARBA" id="ARBA00022989"/>
    </source>
</evidence>
<evidence type="ECO:0000256" key="2">
    <source>
        <dbReference type="ARBA" id="ARBA00022679"/>
    </source>
</evidence>
<sequence length="405" mass="46275">FYRKVLHPSRVSSKTRQTVGLLAGLFLSWLKQCWSWFLLHFLMFCVYVLNSGVFSKSYAKNQYVSVVAMGILSAAHLYRQITVYGSYVLDYTGPLMIITQKIIYVAFSVHDGMGRDESNLNAEQKKEKLKKVPSPLEYFGYVFHYSNILIGPVGTYHEYTDFITGTVFNTKVGPVGTCHTVPWAAFNTKKATVEKLSSAILCVVVFVVASPRFPVASNADPYFIDNTPFIYRLIYAWLSIVATRMRYYFAFKAGEAINNICGLGFGGYDEEGNPSWNKMSNANITKLELAQNMKMLLDNWNISTAVWLRRIVYDRVTSHRTLATFLLSAFWHGFYGGYYLTFITCQILVEAARVARRTLREHFQGSKMTSRFYDVITCVVTMVFVTYATVPFVLLDPWKGLRFWG</sequence>
<evidence type="ECO:0000256" key="6">
    <source>
        <dbReference type="ARBA" id="ARBA00023315"/>
    </source>
</evidence>
<keyword evidence="6" id="KW-0012">Acyltransferase</keyword>
<dbReference type="InterPro" id="IPR049941">
    <property type="entry name" value="LPLAT_7/PORCN-like"/>
</dbReference>
<accession>A7S6B5</accession>
<dbReference type="PhylomeDB" id="A7S6B5"/>
<dbReference type="STRING" id="45351.A7S6B5"/>
<evidence type="ECO:0000256" key="7">
    <source>
        <dbReference type="SAM" id="Phobius"/>
    </source>
</evidence>
<keyword evidence="2" id="KW-0808">Transferase</keyword>
<proteinExistence type="predicted"/>
<feature type="non-terminal residue" evidence="8">
    <location>
        <position position="1"/>
    </location>
</feature>
<protein>
    <submittedName>
        <fullName evidence="8">Uncharacterized protein</fullName>
    </submittedName>
</protein>
<evidence type="ECO:0000313" key="9">
    <source>
        <dbReference type="Proteomes" id="UP000001593"/>
    </source>
</evidence>
<name>A7S6B5_NEMVE</name>
<keyword evidence="9" id="KW-1185">Reference proteome</keyword>
<evidence type="ECO:0000256" key="3">
    <source>
        <dbReference type="ARBA" id="ARBA00022692"/>
    </source>
</evidence>
<dbReference type="InParanoid" id="A7S6B5"/>